<dbReference type="RefSeq" id="WP_009421396.1">
    <property type="nucleotide sequence ID" value="NZ_UARG01000017.1"/>
</dbReference>
<evidence type="ECO:0000259" key="7">
    <source>
        <dbReference type="Pfam" id="PF03755"/>
    </source>
</evidence>
<dbReference type="InterPro" id="IPR005229">
    <property type="entry name" value="YicC/YloC-like"/>
</dbReference>
<dbReference type="Proteomes" id="UP000249891">
    <property type="component" value="Unassembled WGS sequence"/>
</dbReference>
<gene>
    <name evidence="9" type="ORF">NCTC11546_00375</name>
</gene>
<keyword evidence="2" id="KW-0540">Nuclease</keyword>
<dbReference type="PANTHER" id="PTHR30636:SF3">
    <property type="entry name" value="UPF0701 PROTEIN YICC"/>
    <property type="match status" value="1"/>
</dbReference>
<dbReference type="NCBIfam" id="TIGR00255">
    <property type="entry name" value="YicC/YloC family endoribonuclease"/>
    <property type="match status" value="1"/>
</dbReference>
<feature type="domain" description="Endoribonuclease YicC-like C-terminal" evidence="8">
    <location>
        <begin position="171"/>
        <end position="283"/>
    </location>
</feature>
<evidence type="ECO:0000313" key="9">
    <source>
        <dbReference type="EMBL" id="SQA77173.1"/>
    </source>
</evidence>
<dbReference type="Pfam" id="PF08340">
    <property type="entry name" value="YicC-like_C"/>
    <property type="match status" value="1"/>
</dbReference>
<dbReference type="GO" id="GO:0004521">
    <property type="term" value="F:RNA endonuclease activity"/>
    <property type="evidence" value="ECO:0007669"/>
    <property type="project" value="InterPro"/>
</dbReference>
<evidence type="ECO:0000313" key="10">
    <source>
        <dbReference type="Proteomes" id="UP000249891"/>
    </source>
</evidence>
<evidence type="ECO:0000256" key="1">
    <source>
        <dbReference type="ARBA" id="ARBA00001968"/>
    </source>
</evidence>
<name>A0A2X2RKG2_CAPOC</name>
<feature type="coiled-coil region" evidence="6">
    <location>
        <begin position="161"/>
        <end position="215"/>
    </location>
</feature>
<sequence>MIQSMTGFGKSVLSLTDKHISIEIKSLNSKSIDINTRIPQAYREKELDFRKLIAEQLLRGKVDFSIFVENTGTQTPSKINPNIVKSYIEQMRTIVDGDLTELLKMAVRMPDALQTTTESVSEEELSAIFEHISLAITDLQTFRIQEGKVLEKDFVLRISNIDSLLQEVQALDSERLALIRERLEKAVADIQNVDANRFEQELIFYLEKLDITEEKIRLKKHLDYFLETLHSEDSNGRKLSFIAQEIGREINTLGSKANFAPMQQLVVQMKDELEKIKEQVLNVL</sequence>
<keyword evidence="6" id="KW-0175">Coiled coil</keyword>
<reference evidence="9 10" key="1">
    <citation type="submission" date="2018-06" db="EMBL/GenBank/DDBJ databases">
        <authorList>
            <consortium name="Pathogen Informatics"/>
            <person name="Doyle S."/>
        </authorList>
    </citation>
    <scope>NUCLEOTIDE SEQUENCE [LARGE SCALE GENOMIC DNA]</scope>
    <source>
        <strain evidence="9 10">NCTC11546</strain>
    </source>
</reference>
<dbReference type="InterPro" id="IPR013527">
    <property type="entry name" value="YicC-like_N"/>
</dbReference>
<dbReference type="PANTHER" id="PTHR30636">
    <property type="entry name" value="UPF0701 PROTEIN YICC"/>
    <property type="match status" value="1"/>
</dbReference>
<comment type="cofactor">
    <cofactor evidence="1">
        <name>a divalent metal cation</name>
        <dbReference type="ChEBI" id="CHEBI:60240"/>
    </cofactor>
</comment>
<evidence type="ECO:0000259" key="8">
    <source>
        <dbReference type="Pfam" id="PF08340"/>
    </source>
</evidence>
<comment type="similarity">
    <text evidence="5">Belongs to the YicC/YloC family.</text>
</comment>
<evidence type="ECO:0000256" key="6">
    <source>
        <dbReference type="SAM" id="Coils"/>
    </source>
</evidence>
<dbReference type="GO" id="GO:0016787">
    <property type="term" value="F:hydrolase activity"/>
    <property type="evidence" value="ECO:0007669"/>
    <property type="project" value="UniProtKB-KW"/>
</dbReference>
<accession>A0A2X2RKG2</accession>
<keyword evidence="4" id="KW-0378">Hydrolase</keyword>
<evidence type="ECO:0000256" key="5">
    <source>
        <dbReference type="ARBA" id="ARBA00035648"/>
    </source>
</evidence>
<evidence type="ECO:0000256" key="4">
    <source>
        <dbReference type="ARBA" id="ARBA00022801"/>
    </source>
</evidence>
<dbReference type="InterPro" id="IPR013551">
    <property type="entry name" value="YicC-like_C"/>
</dbReference>
<proteinExistence type="inferred from homology"/>
<dbReference type="EMBL" id="UARG01000017">
    <property type="protein sequence ID" value="SQA77173.1"/>
    <property type="molecule type" value="Genomic_DNA"/>
</dbReference>
<protein>
    <submittedName>
        <fullName evidence="9">YicC-like family, N-terminal region</fullName>
    </submittedName>
</protein>
<evidence type="ECO:0000256" key="3">
    <source>
        <dbReference type="ARBA" id="ARBA00022759"/>
    </source>
</evidence>
<dbReference type="AlphaFoldDB" id="A0A2X2RKG2"/>
<keyword evidence="3" id="KW-0255">Endonuclease</keyword>
<evidence type="ECO:0000256" key="2">
    <source>
        <dbReference type="ARBA" id="ARBA00022722"/>
    </source>
</evidence>
<organism evidence="9 10">
    <name type="scientific">Capnocytophaga ochracea</name>
    <dbReference type="NCBI Taxonomy" id="1018"/>
    <lineage>
        <taxon>Bacteria</taxon>
        <taxon>Pseudomonadati</taxon>
        <taxon>Bacteroidota</taxon>
        <taxon>Flavobacteriia</taxon>
        <taxon>Flavobacteriales</taxon>
        <taxon>Flavobacteriaceae</taxon>
        <taxon>Capnocytophaga</taxon>
    </lineage>
</organism>
<dbReference type="Pfam" id="PF03755">
    <property type="entry name" value="YicC-like_N"/>
    <property type="match status" value="1"/>
</dbReference>
<feature type="domain" description="Endoribonuclease YicC-like N-terminal" evidence="7">
    <location>
        <begin position="2"/>
        <end position="151"/>
    </location>
</feature>